<dbReference type="SMART" id="SM00487">
    <property type="entry name" value="DEXDc"/>
    <property type="match status" value="1"/>
</dbReference>
<evidence type="ECO:0000256" key="3">
    <source>
        <dbReference type="ARBA" id="ARBA00022840"/>
    </source>
</evidence>
<dbReference type="Gene3D" id="3.40.50.300">
    <property type="entry name" value="P-loop containing nucleotide triphosphate hydrolases"/>
    <property type="match status" value="2"/>
</dbReference>
<dbReference type="CDD" id="cd18793">
    <property type="entry name" value="SF2_C_SNF"/>
    <property type="match status" value="1"/>
</dbReference>
<dbReference type="GO" id="GO:0005524">
    <property type="term" value="F:ATP binding"/>
    <property type="evidence" value="ECO:0007669"/>
    <property type="project" value="UniProtKB-KW"/>
</dbReference>
<feature type="compositionally biased region" description="Polar residues" evidence="4">
    <location>
        <begin position="1"/>
        <end position="14"/>
    </location>
</feature>
<feature type="compositionally biased region" description="Low complexity" evidence="4">
    <location>
        <begin position="32"/>
        <end position="41"/>
    </location>
</feature>
<accession>A0A6A6PH53</accession>
<dbReference type="GO" id="GO:0008094">
    <property type="term" value="F:ATP-dependent activity, acting on DNA"/>
    <property type="evidence" value="ECO:0007669"/>
    <property type="project" value="TreeGrafter"/>
</dbReference>
<evidence type="ECO:0000256" key="1">
    <source>
        <dbReference type="ARBA" id="ARBA00022741"/>
    </source>
</evidence>
<dbReference type="Pfam" id="PF00176">
    <property type="entry name" value="SNF2-rel_dom"/>
    <property type="match status" value="1"/>
</dbReference>
<keyword evidence="7" id="KW-1185">Reference proteome</keyword>
<dbReference type="Proteomes" id="UP000799767">
    <property type="component" value="Unassembled WGS sequence"/>
</dbReference>
<feature type="region of interest" description="Disordered" evidence="4">
    <location>
        <begin position="1"/>
        <end position="42"/>
    </location>
</feature>
<name>A0A6A6PH53_9PEZI</name>
<dbReference type="GO" id="GO:0016787">
    <property type="term" value="F:hydrolase activity"/>
    <property type="evidence" value="ECO:0007669"/>
    <property type="project" value="UniProtKB-KW"/>
</dbReference>
<keyword evidence="3" id="KW-0067">ATP-binding</keyword>
<proteinExistence type="predicted"/>
<feature type="compositionally biased region" description="Polar residues" evidence="4">
    <location>
        <begin position="1304"/>
        <end position="1317"/>
    </location>
</feature>
<dbReference type="PANTHER" id="PTHR45626">
    <property type="entry name" value="TRANSCRIPTION TERMINATION FACTOR 2-RELATED"/>
    <property type="match status" value="1"/>
</dbReference>
<keyword evidence="1" id="KW-0547">Nucleotide-binding</keyword>
<reference evidence="6" key="1">
    <citation type="journal article" date="2020" name="Stud. Mycol.">
        <title>101 Dothideomycetes genomes: a test case for predicting lifestyles and emergence of pathogens.</title>
        <authorList>
            <person name="Haridas S."/>
            <person name="Albert R."/>
            <person name="Binder M."/>
            <person name="Bloem J."/>
            <person name="Labutti K."/>
            <person name="Salamov A."/>
            <person name="Andreopoulos B."/>
            <person name="Baker S."/>
            <person name="Barry K."/>
            <person name="Bills G."/>
            <person name="Bluhm B."/>
            <person name="Cannon C."/>
            <person name="Castanera R."/>
            <person name="Culley D."/>
            <person name="Daum C."/>
            <person name="Ezra D."/>
            <person name="Gonzalez J."/>
            <person name="Henrissat B."/>
            <person name="Kuo A."/>
            <person name="Liang C."/>
            <person name="Lipzen A."/>
            <person name="Lutzoni F."/>
            <person name="Magnuson J."/>
            <person name="Mondo S."/>
            <person name="Nolan M."/>
            <person name="Ohm R."/>
            <person name="Pangilinan J."/>
            <person name="Park H.-J."/>
            <person name="Ramirez L."/>
            <person name="Alfaro M."/>
            <person name="Sun H."/>
            <person name="Tritt A."/>
            <person name="Yoshinaga Y."/>
            <person name="Zwiers L.-H."/>
            <person name="Turgeon B."/>
            <person name="Goodwin S."/>
            <person name="Spatafora J."/>
            <person name="Crous P."/>
            <person name="Grigoriev I."/>
        </authorList>
    </citation>
    <scope>NUCLEOTIDE SEQUENCE</scope>
    <source>
        <strain evidence="6">CBS 113389</strain>
    </source>
</reference>
<dbReference type="InterPro" id="IPR001650">
    <property type="entry name" value="Helicase_C-like"/>
</dbReference>
<feature type="region of interest" description="Disordered" evidence="4">
    <location>
        <begin position="1204"/>
        <end position="1224"/>
    </location>
</feature>
<organism evidence="6 7">
    <name type="scientific">Neohortaea acidophila</name>
    <dbReference type="NCBI Taxonomy" id="245834"/>
    <lineage>
        <taxon>Eukaryota</taxon>
        <taxon>Fungi</taxon>
        <taxon>Dikarya</taxon>
        <taxon>Ascomycota</taxon>
        <taxon>Pezizomycotina</taxon>
        <taxon>Dothideomycetes</taxon>
        <taxon>Dothideomycetidae</taxon>
        <taxon>Mycosphaerellales</taxon>
        <taxon>Teratosphaeriaceae</taxon>
        <taxon>Neohortaea</taxon>
    </lineage>
</organism>
<dbReference type="InterPro" id="IPR049730">
    <property type="entry name" value="SNF2/RAD54-like_C"/>
</dbReference>
<dbReference type="InterPro" id="IPR014001">
    <property type="entry name" value="Helicase_ATP-bd"/>
</dbReference>
<evidence type="ECO:0000313" key="6">
    <source>
        <dbReference type="EMBL" id="KAF2479054.1"/>
    </source>
</evidence>
<dbReference type="InterPro" id="IPR027417">
    <property type="entry name" value="P-loop_NTPase"/>
</dbReference>
<dbReference type="GeneID" id="54475789"/>
<feature type="compositionally biased region" description="Basic and acidic residues" evidence="4">
    <location>
        <begin position="873"/>
        <end position="885"/>
    </location>
</feature>
<keyword evidence="2 6" id="KW-0378">Hydrolase</keyword>
<feature type="region of interest" description="Disordered" evidence="4">
    <location>
        <begin position="873"/>
        <end position="929"/>
    </location>
</feature>
<evidence type="ECO:0000313" key="7">
    <source>
        <dbReference type="Proteomes" id="UP000799767"/>
    </source>
</evidence>
<dbReference type="PROSITE" id="PS51194">
    <property type="entry name" value="HELICASE_CTER"/>
    <property type="match status" value="1"/>
</dbReference>
<dbReference type="Pfam" id="PF00271">
    <property type="entry name" value="Helicase_C"/>
    <property type="match status" value="1"/>
</dbReference>
<dbReference type="InterPro" id="IPR050628">
    <property type="entry name" value="SNF2_RAD54_helicase_TF"/>
</dbReference>
<dbReference type="PANTHER" id="PTHR45626:SF51">
    <property type="entry name" value="SNF2-RELATED DOMAIN-CONTAINING PROTEIN"/>
    <property type="match status" value="1"/>
</dbReference>
<dbReference type="GO" id="GO:0005634">
    <property type="term" value="C:nucleus"/>
    <property type="evidence" value="ECO:0007669"/>
    <property type="project" value="TreeGrafter"/>
</dbReference>
<dbReference type="GO" id="GO:0006281">
    <property type="term" value="P:DNA repair"/>
    <property type="evidence" value="ECO:0007669"/>
    <property type="project" value="TreeGrafter"/>
</dbReference>
<feature type="region of interest" description="Disordered" evidence="4">
    <location>
        <begin position="1240"/>
        <end position="1263"/>
    </location>
</feature>
<dbReference type="RefSeq" id="XP_033585624.1">
    <property type="nucleotide sequence ID" value="XM_033734787.1"/>
</dbReference>
<gene>
    <name evidence="6" type="ORF">BDY17DRAFT_304891</name>
</gene>
<dbReference type="OrthoDB" id="2801544at2759"/>
<feature type="domain" description="Helicase C-terminal" evidence="5">
    <location>
        <begin position="993"/>
        <end position="1148"/>
    </location>
</feature>
<dbReference type="SUPFAM" id="SSF52540">
    <property type="entry name" value="P-loop containing nucleoside triphosphate hydrolases"/>
    <property type="match status" value="2"/>
</dbReference>
<protein>
    <submittedName>
        <fullName evidence="6">P-loop containing nucleoside triphosphate hydrolase protein</fullName>
    </submittedName>
</protein>
<sequence length="1342" mass="150702">MDGFCSTSASSLADNSLPDSTPTLSPRPSPATPASSVASTSQHARKWSGDGVFSTEALEFLSDFSNYLALGCLCSQEFPATEDDDKFDGWRRSANPPACLFATNTLYTHFTKLLAAGWIRSELHRTAKAPLLCTWTLRIYILPFDVGHRFVERQSRKLYLALESLTAELDVSQETWQGNVPATAQKFDPYARQEEGSLFWMFNKLPSPSPSPDTLKDRRYAREALEDLLDPASGIPGLRTKLYPYQRRSAGLMLQRETISNLVLDPRLEKRTAPDGSDFYFNPRELVFLREPRYYEACKGGILAETMGLGKTLICLAVILATKDQPPIVPEICSLPPVRSSVAKLSEMAISAINRKSIPWRVELDRVRYATGDMMESVREKLEMHPAHYQLPVVPVRWNRKTIMPPPKKMILASTTLIVVPRNLCKQWQSEIRKHVDEDILRMLVMEDSKKILPPPDELRTFDVVLFTRGRFELELKDGADDQGRRIGATQLSCQCPYIGATRIRDCHCVRLDDLYDSPLKHLHFKRIIIDEGHFFANTNAAAVSVANRLVCADHRWVVSGTPAKDLLGVEVDMSAAHNLWHTPDTKESRDTVLEQRRHFNKTDDTAGAIKSLGALAANFLKIRPWCASEENEMKAEWDECIYRHEDLRKRTFSGFSTSLRRTLQSMVVKTQPEDVESDIGLPPLSHEVIRLEPSFYDKLTANLFTLVLTANAITSERTDVDYLFHKNSQKARSQLISNLRQSAFFWTGFSEADVQASVKSSNGYLEKKATNCSDSDRILLVETLKCADVILKSKGWRALSRSHEVGLFVEDWPALSADHWAFDKSRNPLLTGVSQLLEAQSHANSQAGLGDPMEGLAGAGVKALAPVWQPRVKTEDEGKAEKPILTKGIPTSSLDGEPLLRRRSGSKAGNSPKKPLQNSKVLKKKEKKRLKRLRIKAKIKAKSGLEHVLDASEESAMSDAPAPDAAIPSLPSNSPLLKSRIVGTTSAKLSYLISQILRYYEGEKILVFYDGDNVAYYIAQMLELLHIKHEIYAKSLPAHLKAEYVVRFNEEPEDRVLLMDVRNAAFGLNLPSASRIYFVNPVCRPNIEAQAIKRAHRIGQTRAVFVETLVLKDTIEDKMLERSRRMTRSEHHDAKALEDDGGIRQIIQSARIMTVYKRERVGAGQMAPLDIPQQVWGRNGWTNFVNMKNVRLDNGGQKRKIEEVDGEKNTHASAPPKEKKAKVRRTLDFVECKAVPIHDSDDEPLANRARRSSQPQPATKPLLHSTAQTVSFAIPSSLSDTSWYRDKVALPQPQFEPLEEADSTSCTPPIQPSVLSSMKEERVQDPGLTAHDIVQDIIRRL</sequence>
<evidence type="ECO:0000256" key="2">
    <source>
        <dbReference type="ARBA" id="ARBA00022801"/>
    </source>
</evidence>
<evidence type="ECO:0000259" key="5">
    <source>
        <dbReference type="PROSITE" id="PS51194"/>
    </source>
</evidence>
<dbReference type="EMBL" id="MU001642">
    <property type="protein sequence ID" value="KAF2479054.1"/>
    <property type="molecule type" value="Genomic_DNA"/>
</dbReference>
<evidence type="ECO:0000256" key="4">
    <source>
        <dbReference type="SAM" id="MobiDB-lite"/>
    </source>
</evidence>
<dbReference type="InterPro" id="IPR000330">
    <property type="entry name" value="SNF2_N"/>
</dbReference>
<feature type="region of interest" description="Disordered" evidence="4">
    <location>
        <begin position="1297"/>
        <end position="1324"/>
    </location>
</feature>